<dbReference type="RefSeq" id="WP_119639749.1">
    <property type="nucleotide sequence ID" value="NZ_QXFJ01000017.1"/>
</dbReference>
<feature type="domain" description="YknX-like beta-barrel" evidence="2">
    <location>
        <begin position="224"/>
        <end position="302"/>
    </location>
</feature>
<keyword evidence="1" id="KW-0175">Coiled coil</keyword>
<dbReference type="AlphaFoldDB" id="A0A418N8Z6"/>
<dbReference type="PROSITE" id="PS51257">
    <property type="entry name" value="PROKAR_LIPOPROTEIN"/>
    <property type="match status" value="1"/>
</dbReference>
<proteinExistence type="predicted"/>
<organism evidence="3 5">
    <name type="scientific">Flagellimonas aequoris</name>
    <dbReference type="NCBI Taxonomy" id="2306997"/>
    <lineage>
        <taxon>Bacteria</taxon>
        <taxon>Pseudomonadati</taxon>
        <taxon>Bacteroidota</taxon>
        <taxon>Flavobacteriia</taxon>
        <taxon>Flavobacteriales</taxon>
        <taxon>Flavobacteriaceae</taxon>
        <taxon>Flagellimonas</taxon>
    </lineage>
</organism>
<evidence type="ECO:0000313" key="5">
    <source>
        <dbReference type="Proteomes" id="UP000284189"/>
    </source>
</evidence>
<dbReference type="InterPro" id="IPR058636">
    <property type="entry name" value="Beta-barrel_YknX"/>
</dbReference>
<dbReference type="SUPFAM" id="SSF111369">
    <property type="entry name" value="HlyD-like secretion proteins"/>
    <property type="match status" value="1"/>
</dbReference>
<comment type="caution">
    <text evidence="3">The sequence shown here is derived from an EMBL/GenBank/DDBJ whole genome shotgun (WGS) entry which is preliminary data.</text>
</comment>
<dbReference type="Proteomes" id="UP000321528">
    <property type="component" value="Unassembled WGS sequence"/>
</dbReference>
<sequence length="306" mass="33785">MKRAATKAPMTKKTLTILSIFTLVVSLTSCNGGGDLADGYGNFEATETTVSAEANGKIQFLDVVEGNLLEKNEVVGVIDTIQLSLKRDQLKAAKQTIYSKSTNVLSQRDVLQEELQVAQNDKKRIESLIKENAATQKQLDDIQGKVRILQQQIKSVETQNAPIINEVKGIEVQIEQIEDQIAKSIVKSPLDGTVLVKYAEPGEVAVFGRPLFKMANLDEMELRVYISEAQLPNIKIGQSVTVKIDDVDSMRSYEGTVSWISASAEFTPKIIQTKEERVNLVYAVKIKVKNDGSLKIGMPAEMWIAN</sequence>
<evidence type="ECO:0000313" key="3">
    <source>
        <dbReference type="EMBL" id="RIV71579.1"/>
    </source>
</evidence>
<accession>A0A418N8Z6</accession>
<dbReference type="EMBL" id="QXFJ01000017">
    <property type="protein sequence ID" value="RIV71579.1"/>
    <property type="molecule type" value="Genomic_DNA"/>
</dbReference>
<protein>
    <submittedName>
        <fullName evidence="3">HlyD family efflux transporter periplasmic adaptor subunit</fullName>
    </submittedName>
</protein>
<keyword evidence="6" id="KW-1185">Reference proteome</keyword>
<dbReference type="PANTHER" id="PTHR30469">
    <property type="entry name" value="MULTIDRUG RESISTANCE PROTEIN MDTA"/>
    <property type="match status" value="1"/>
</dbReference>
<evidence type="ECO:0000313" key="4">
    <source>
        <dbReference type="EMBL" id="TXK03143.1"/>
    </source>
</evidence>
<dbReference type="Proteomes" id="UP000284189">
    <property type="component" value="Unassembled WGS sequence"/>
</dbReference>
<evidence type="ECO:0000313" key="6">
    <source>
        <dbReference type="Proteomes" id="UP000321528"/>
    </source>
</evidence>
<dbReference type="GO" id="GO:0015562">
    <property type="term" value="F:efflux transmembrane transporter activity"/>
    <property type="evidence" value="ECO:0007669"/>
    <property type="project" value="TreeGrafter"/>
</dbReference>
<dbReference type="EMBL" id="VNWL01000016">
    <property type="protein sequence ID" value="TXK03143.1"/>
    <property type="molecule type" value="Genomic_DNA"/>
</dbReference>
<reference evidence="3 5" key="1">
    <citation type="submission" date="2018-08" db="EMBL/GenBank/DDBJ databases">
        <title>Proposal of Muricauda 72 sp.nov. and Muricauda NH166 sp.nov., isolated from seawater.</title>
        <authorList>
            <person name="Cheng H."/>
            <person name="Wu Y.-H."/>
            <person name="Guo L.-L."/>
            <person name="Xu X.-W."/>
        </authorList>
    </citation>
    <scope>NUCLEOTIDE SEQUENCE [LARGE SCALE GENOMIC DNA]</scope>
    <source>
        <strain evidence="3 5">NH166</strain>
    </source>
</reference>
<reference evidence="4 6" key="2">
    <citation type="submission" date="2019-07" db="EMBL/GenBank/DDBJ databases">
        <title>Draft genome of two Muricauda strains isolated from deep sea.</title>
        <authorList>
            <person name="Sun C."/>
        </authorList>
    </citation>
    <scope>NUCLEOTIDE SEQUENCE [LARGE SCALE GENOMIC DNA]</scope>
    <source>
        <strain evidence="4 6">NH166</strain>
    </source>
</reference>
<dbReference type="PANTHER" id="PTHR30469:SF15">
    <property type="entry name" value="HLYD FAMILY OF SECRETION PROTEINS"/>
    <property type="match status" value="1"/>
</dbReference>
<evidence type="ECO:0000259" key="2">
    <source>
        <dbReference type="Pfam" id="PF25990"/>
    </source>
</evidence>
<dbReference type="Gene3D" id="2.40.30.170">
    <property type="match status" value="1"/>
</dbReference>
<name>A0A418N8Z6_9FLAO</name>
<feature type="coiled-coil region" evidence="1">
    <location>
        <begin position="108"/>
        <end position="159"/>
    </location>
</feature>
<dbReference type="Pfam" id="PF25990">
    <property type="entry name" value="Beta-barrel_YknX"/>
    <property type="match status" value="1"/>
</dbReference>
<dbReference type="OrthoDB" id="9778236at2"/>
<evidence type="ECO:0000256" key="1">
    <source>
        <dbReference type="SAM" id="Coils"/>
    </source>
</evidence>
<gene>
    <name evidence="3" type="ORF">D2U88_07390</name>
    <name evidence="4" type="ORF">FQ019_07330</name>
</gene>
<dbReference type="GO" id="GO:1990281">
    <property type="term" value="C:efflux pump complex"/>
    <property type="evidence" value="ECO:0007669"/>
    <property type="project" value="TreeGrafter"/>
</dbReference>